<protein>
    <recommendedName>
        <fullName evidence="4">DUF4064 domain-containing protein</fullName>
    </recommendedName>
</protein>
<keyword evidence="1" id="KW-0812">Transmembrane</keyword>
<sequence>MTPYNTRSEGYRLEMTMIAFILKIVGGITQLFSIVYIIVAAVRRKGKHVLIGIVLLIIAGTLLFMSTKIQDDILRYGYDDGNAYAAMLQANSMASGE</sequence>
<keyword evidence="3" id="KW-1185">Reference proteome</keyword>
<evidence type="ECO:0000313" key="2">
    <source>
        <dbReference type="EMBL" id="GGH88070.1"/>
    </source>
</evidence>
<evidence type="ECO:0000313" key="3">
    <source>
        <dbReference type="Proteomes" id="UP000605427"/>
    </source>
</evidence>
<feature type="transmembrane region" description="Helical" evidence="1">
    <location>
        <begin position="20"/>
        <end position="42"/>
    </location>
</feature>
<comment type="caution">
    <text evidence="2">The sequence shown here is derived from an EMBL/GenBank/DDBJ whole genome shotgun (WGS) entry which is preliminary data.</text>
</comment>
<name>A0ABQ2AB22_9BACL</name>
<proteinExistence type="predicted"/>
<accession>A0ABQ2AB22</accession>
<feature type="transmembrane region" description="Helical" evidence="1">
    <location>
        <begin position="48"/>
        <end position="65"/>
    </location>
</feature>
<evidence type="ECO:0008006" key="4">
    <source>
        <dbReference type="Google" id="ProtNLM"/>
    </source>
</evidence>
<organism evidence="2 3">
    <name type="scientific">Saccharibacillus endophyticus</name>
    <dbReference type="NCBI Taxonomy" id="2060666"/>
    <lineage>
        <taxon>Bacteria</taxon>
        <taxon>Bacillati</taxon>
        <taxon>Bacillota</taxon>
        <taxon>Bacilli</taxon>
        <taxon>Bacillales</taxon>
        <taxon>Paenibacillaceae</taxon>
        <taxon>Saccharibacillus</taxon>
    </lineage>
</organism>
<dbReference type="EMBL" id="BMDD01000013">
    <property type="protein sequence ID" value="GGH88070.1"/>
    <property type="molecule type" value="Genomic_DNA"/>
</dbReference>
<gene>
    <name evidence="2" type="ORF">GCM10007362_51690</name>
</gene>
<keyword evidence="1" id="KW-0472">Membrane</keyword>
<reference evidence="3" key="1">
    <citation type="journal article" date="2019" name="Int. J. Syst. Evol. Microbiol.">
        <title>The Global Catalogue of Microorganisms (GCM) 10K type strain sequencing project: providing services to taxonomists for standard genome sequencing and annotation.</title>
        <authorList>
            <consortium name="The Broad Institute Genomics Platform"/>
            <consortium name="The Broad Institute Genome Sequencing Center for Infectious Disease"/>
            <person name="Wu L."/>
            <person name="Ma J."/>
        </authorList>
    </citation>
    <scope>NUCLEOTIDE SEQUENCE [LARGE SCALE GENOMIC DNA]</scope>
    <source>
        <strain evidence="3">CCM 8702</strain>
    </source>
</reference>
<keyword evidence="1" id="KW-1133">Transmembrane helix</keyword>
<dbReference type="Proteomes" id="UP000605427">
    <property type="component" value="Unassembled WGS sequence"/>
</dbReference>
<evidence type="ECO:0000256" key="1">
    <source>
        <dbReference type="SAM" id="Phobius"/>
    </source>
</evidence>